<organism evidence="1 2">
    <name type="scientific">Pantoea coffeiphila</name>
    <dbReference type="NCBI Taxonomy" id="1465635"/>
    <lineage>
        <taxon>Bacteria</taxon>
        <taxon>Pseudomonadati</taxon>
        <taxon>Pseudomonadota</taxon>
        <taxon>Gammaproteobacteria</taxon>
        <taxon>Enterobacterales</taxon>
        <taxon>Erwiniaceae</taxon>
        <taxon>Pantoea</taxon>
    </lineage>
</organism>
<keyword evidence="2" id="KW-1185">Reference proteome</keyword>
<name>A0A2S9I8B3_9GAMM</name>
<comment type="caution">
    <text evidence="1">The sequence shown here is derived from an EMBL/GenBank/DDBJ whole genome shotgun (WGS) entry which is preliminary data.</text>
</comment>
<dbReference type="AlphaFoldDB" id="A0A2S9I8B3"/>
<dbReference type="Proteomes" id="UP000239181">
    <property type="component" value="Unassembled WGS sequence"/>
</dbReference>
<gene>
    <name evidence="1" type="ORF">CQW29_18610</name>
</gene>
<sequence length="61" mass="6906">MCELHYSATDEGLTNLEPESVVFPTKKEAGQASDKDWTAEIIKRMRQKSAWRTKQGGKKHG</sequence>
<reference evidence="1 2" key="1">
    <citation type="submission" date="2017-10" db="EMBL/GenBank/DDBJ databases">
        <title>Draft genome of two endophytic bacteria isolated from 'guarana' Paullinia cupana (Mart.) Ducke.</title>
        <authorList>
            <person name="Siqueira K.A."/>
            <person name="Liotti R.G."/>
            <person name="Mendes T.A."/>
            <person name="Soares M.A."/>
        </authorList>
    </citation>
    <scope>NUCLEOTIDE SEQUENCE [LARGE SCALE GENOMIC DNA]</scope>
    <source>
        <strain evidence="1 2">342</strain>
    </source>
</reference>
<dbReference type="EMBL" id="PDET01000014">
    <property type="protein sequence ID" value="PRD14016.1"/>
    <property type="molecule type" value="Genomic_DNA"/>
</dbReference>
<protein>
    <submittedName>
        <fullName evidence="1">Uncharacterized protein</fullName>
    </submittedName>
</protein>
<accession>A0A2S9I8B3</accession>
<proteinExistence type="predicted"/>
<evidence type="ECO:0000313" key="2">
    <source>
        <dbReference type="Proteomes" id="UP000239181"/>
    </source>
</evidence>
<evidence type="ECO:0000313" key="1">
    <source>
        <dbReference type="EMBL" id="PRD14016.1"/>
    </source>
</evidence>